<evidence type="ECO:0000256" key="2">
    <source>
        <dbReference type="ARBA" id="ARBA00022519"/>
    </source>
</evidence>
<dbReference type="InterPro" id="IPR011044">
    <property type="entry name" value="Quino_amine_DH_bsu"/>
</dbReference>
<evidence type="ECO:0000256" key="6">
    <source>
        <dbReference type="RuleBase" id="RU363032"/>
    </source>
</evidence>
<reference evidence="8 9" key="1">
    <citation type="submission" date="2018-12" db="EMBL/GenBank/DDBJ databases">
        <authorList>
            <consortium name="Pathogen Informatics"/>
        </authorList>
    </citation>
    <scope>NUCLEOTIDE SEQUENCE [LARGE SCALE GENOMIC DNA]</scope>
    <source>
        <strain evidence="8 9">NCTC9419</strain>
    </source>
</reference>
<dbReference type="CDD" id="cd06261">
    <property type="entry name" value="TM_PBP2"/>
    <property type="match status" value="1"/>
</dbReference>
<keyword evidence="5 6" id="KW-0472">Membrane</keyword>
<comment type="similarity">
    <text evidence="6">Belongs to the binding-protein-dependent transport system permease family.</text>
</comment>
<dbReference type="PANTHER" id="PTHR42727">
    <property type="entry name" value="PHOSPHATE TRANSPORT SYSTEM PERMEASE PROTEIN"/>
    <property type="match status" value="1"/>
</dbReference>
<feature type="transmembrane region" description="Helical" evidence="6">
    <location>
        <begin position="466"/>
        <end position="487"/>
    </location>
</feature>
<dbReference type="EMBL" id="LR134155">
    <property type="protein sequence ID" value="VEA69372.1"/>
    <property type="molecule type" value="Genomic_DNA"/>
</dbReference>
<sequence length="725" mass="78546">MVQTTANQLPRDRRRARIDRGVQAMVTVSGLLVLMMLMLIFVYLLFAVLPLFKPASVDASPALRLNHASPALALGMDVQQRVGYRIDRQGEGQFYRLTARQGQAAGTLLASQRLLPAPTLLARAVGARDLFALAQADGRFIIAQADFAAAPQQKPHWSLPLGAQPQALLPHAGALTQLALTPAREAGAYLVAAVTERRQLLLARVAARQPAAVSAIALSDDVQQLVLAPDGRQLYLLSGNRLARYQIDGTQLRLQETHTLGEQAPYRLTALPGGSALIVHAADGTLQEWFDVEKNQRWRLTPAQQFTPQPAAGAAVIAEPFRRVFAALQPDGAFALYSSIQARPLLHARLAAGVQQAAFAPRGDGLLLETAQGWQQYRLNNDYPDVTWRSLWRKVWYENYPQPALVWQSTSGEDSYQAKFSLMPVIFGTLKAAGYAMLFAIPLALGGAVYTACFMSPALRRLVKPAIEVMGALPTVVIGLVAGIWLAPVIERHLLAILALPLLLAGAVLLCGIAQQRWRPGRLSPGGDLLLLLPALALTVWLAMALGPWLETLLFGQPMHFWLGDDFDQRNTLVVGVAMGFALVPVIFSLAEDALFSVPTTLTQGSLALGATPWQTVARVTLPAASAGIFSALMIGFGRAVGETMIVLMATGNTPIVDGSLFQGLRALAANIAIEMPEAVFASSHYRVLFLTALVLFVFTFIVNTLAEAIRQRLRERYSQNQEAP</sequence>
<feature type="transmembrane region" description="Helical" evidence="6">
    <location>
        <begin position="686"/>
        <end position="707"/>
    </location>
</feature>
<keyword evidence="4 6" id="KW-1133">Transmembrane helix</keyword>
<proteinExistence type="inferred from homology"/>
<evidence type="ECO:0000256" key="3">
    <source>
        <dbReference type="ARBA" id="ARBA00022692"/>
    </source>
</evidence>
<comment type="subcellular location">
    <subcellularLocation>
        <location evidence="1">Cell inner membrane</location>
        <topology evidence="1">Multi-pass membrane protein</topology>
    </subcellularLocation>
    <subcellularLocation>
        <location evidence="6">Cell membrane</location>
        <topology evidence="6">Multi-pass membrane protein</topology>
    </subcellularLocation>
</comment>
<dbReference type="PANTHER" id="PTHR42727:SF1">
    <property type="entry name" value="PHOSPHATE TRANSPORT SYSTEM PERMEASE"/>
    <property type="match status" value="1"/>
</dbReference>
<evidence type="ECO:0000313" key="8">
    <source>
        <dbReference type="EMBL" id="VEA69372.1"/>
    </source>
</evidence>
<keyword evidence="3 6" id="KW-0812">Transmembrane</keyword>
<dbReference type="InterPro" id="IPR015943">
    <property type="entry name" value="WD40/YVTN_repeat-like_dom_sf"/>
</dbReference>
<keyword evidence="2" id="KW-0997">Cell inner membrane</keyword>
<evidence type="ECO:0000256" key="5">
    <source>
        <dbReference type="ARBA" id="ARBA00023136"/>
    </source>
</evidence>
<evidence type="ECO:0000256" key="1">
    <source>
        <dbReference type="ARBA" id="ARBA00004429"/>
    </source>
</evidence>
<dbReference type="Proteomes" id="UP000271603">
    <property type="component" value="Chromosome"/>
</dbReference>
<dbReference type="PROSITE" id="PS50928">
    <property type="entry name" value="ABC_TM1"/>
    <property type="match status" value="1"/>
</dbReference>
<feature type="transmembrane region" description="Helical" evidence="6">
    <location>
        <begin position="432"/>
        <end position="454"/>
    </location>
</feature>
<dbReference type="Gene3D" id="1.10.3720.10">
    <property type="entry name" value="MetI-like"/>
    <property type="match status" value="1"/>
</dbReference>
<dbReference type="GO" id="GO:0005886">
    <property type="term" value="C:plasma membrane"/>
    <property type="evidence" value="ECO:0007669"/>
    <property type="project" value="UniProtKB-SubCell"/>
</dbReference>
<name>A0A3S4G9G8_SERRU</name>
<keyword evidence="2" id="KW-1003">Cell membrane</keyword>
<gene>
    <name evidence="8" type="primary">pstC_1</name>
    <name evidence="8" type="ORF">NCTC9419_00905</name>
</gene>
<dbReference type="Gene3D" id="2.130.10.10">
    <property type="entry name" value="YVTN repeat-like/Quinoprotein amine dehydrogenase"/>
    <property type="match status" value="1"/>
</dbReference>
<accession>A0A3S4G9G8</accession>
<evidence type="ECO:0000259" key="7">
    <source>
        <dbReference type="PROSITE" id="PS50928"/>
    </source>
</evidence>
<organism evidence="8 9">
    <name type="scientific">Serratia rubidaea</name>
    <name type="common">Serratia marinorubra</name>
    <dbReference type="NCBI Taxonomy" id="61652"/>
    <lineage>
        <taxon>Bacteria</taxon>
        <taxon>Pseudomonadati</taxon>
        <taxon>Pseudomonadota</taxon>
        <taxon>Gammaproteobacteria</taxon>
        <taxon>Enterobacterales</taxon>
        <taxon>Yersiniaceae</taxon>
        <taxon>Serratia</taxon>
    </lineage>
</organism>
<evidence type="ECO:0000313" key="9">
    <source>
        <dbReference type="Proteomes" id="UP000271603"/>
    </source>
</evidence>
<dbReference type="STRING" id="61652.AXX16_1767"/>
<feature type="domain" description="ABC transmembrane type-1" evidence="7">
    <location>
        <begin position="426"/>
        <end position="707"/>
    </location>
</feature>
<feature type="transmembrane region" description="Helical" evidence="6">
    <location>
        <begin position="570"/>
        <end position="591"/>
    </location>
</feature>
<evidence type="ECO:0000256" key="4">
    <source>
        <dbReference type="ARBA" id="ARBA00022989"/>
    </source>
</evidence>
<feature type="transmembrane region" description="Helical" evidence="6">
    <location>
        <begin position="526"/>
        <end position="550"/>
    </location>
</feature>
<dbReference type="SUPFAM" id="SSF161098">
    <property type="entry name" value="MetI-like"/>
    <property type="match status" value="2"/>
</dbReference>
<dbReference type="SUPFAM" id="SSF50969">
    <property type="entry name" value="YVTN repeat-like/Quinoprotein amine dehydrogenase"/>
    <property type="match status" value="1"/>
</dbReference>
<feature type="transmembrane region" description="Helical" evidence="6">
    <location>
        <begin position="620"/>
        <end position="641"/>
    </location>
</feature>
<protein>
    <submittedName>
        <fullName evidence="8">Phosphate transport system permease protein pstC</fullName>
    </submittedName>
</protein>
<dbReference type="Pfam" id="PF00528">
    <property type="entry name" value="BPD_transp_1"/>
    <property type="match status" value="1"/>
</dbReference>
<dbReference type="InterPro" id="IPR035906">
    <property type="entry name" value="MetI-like_sf"/>
</dbReference>
<dbReference type="AlphaFoldDB" id="A0A3S4G9G8"/>
<dbReference type="GO" id="GO:0055085">
    <property type="term" value="P:transmembrane transport"/>
    <property type="evidence" value="ECO:0007669"/>
    <property type="project" value="InterPro"/>
</dbReference>
<feature type="transmembrane region" description="Helical" evidence="6">
    <location>
        <begin position="493"/>
        <end position="514"/>
    </location>
</feature>
<feature type="transmembrane region" description="Helical" evidence="6">
    <location>
        <begin position="21"/>
        <end position="46"/>
    </location>
</feature>
<keyword evidence="6" id="KW-0813">Transport</keyword>
<dbReference type="InterPro" id="IPR000515">
    <property type="entry name" value="MetI-like"/>
</dbReference>